<dbReference type="Proteomes" id="UP000305948">
    <property type="component" value="Unassembled WGS sequence"/>
</dbReference>
<evidence type="ECO:0000313" key="3">
    <source>
        <dbReference type="EMBL" id="TFK55594.1"/>
    </source>
</evidence>
<dbReference type="SUPFAM" id="SSF51735">
    <property type="entry name" value="NAD(P)-binding Rossmann-fold domains"/>
    <property type="match status" value="1"/>
</dbReference>
<dbReference type="CDD" id="cd05288">
    <property type="entry name" value="PGDH"/>
    <property type="match status" value="1"/>
</dbReference>
<dbReference type="InterPro" id="IPR041694">
    <property type="entry name" value="ADH_N_2"/>
</dbReference>
<dbReference type="InterPro" id="IPR045010">
    <property type="entry name" value="MDR_fam"/>
</dbReference>
<dbReference type="PANTHER" id="PTHR43205">
    <property type="entry name" value="PROSTAGLANDIN REDUCTASE"/>
    <property type="match status" value="1"/>
</dbReference>
<protein>
    <submittedName>
        <fullName evidence="3">Alcohol dehydrogenase</fullName>
    </submittedName>
</protein>
<dbReference type="Gene3D" id="3.40.50.720">
    <property type="entry name" value="NAD(P)-binding Rossmann-like Domain"/>
    <property type="match status" value="1"/>
</dbReference>
<dbReference type="OrthoDB" id="809632at2759"/>
<proteinExistence type="predicted"/>
<evidence type="ECO:0000313" key="4">
    <source>
        <dbReference type="Proteomes" id="UP000305948"/>
    </source>
</evidence>
<dbReference type="InterPro" id="IPR036291">
    <property type="entry name" value="NAD(P)-bd_dom_sf"/>
</dbReference>
<reference evidence="3 4" key="1">
    <citation type="journal article" date="2019" name="Nat. Ecol. Evol.">
        <title>Megaphylogeny resolves global patterns of mushroom evolution.</title>
        <authorList>
            <person name="Varga T."/>
            <person name="Krizsan K."/>
            <person name="Foldi C."/>
            <person name="Dima B."/>
            <person name="Sanchez-Garcia M."/>
            <person name="Sanchez-Ramirez S."/>
            <person name="Szollosi G.J."/>
            <person name="Szarkandi J.G."/>
            <person name="Papp V."/>
            <person name="Albert L."/>
            <person name="Andreopoulos W."/>
            <person name="Angelini C."/>
            <person name="Antonin V."/>
            <person name="Barry K.W."/>
            <person name="Bougher N.L."/>
            <person name="Buchanan P."/>
            <person name="Buyck B."/>
            <person name="Bense V."/>
            <person name="Catcheside P."/>
            <person name="Chovatia M."/>
            <person name="Cooper J."/>
            <person name="Damon W."/>
            <person name="Desjardin D."/>
            <person name="Finy P."/>
            <person name="Geml J."/>
            <person name="Haridas S."/>
            <person name="Hughes K."/>
            <person name="Justo A."/>
            <person name="Karasinski D."/>
            <person name="Kautmanova I."/>
            <person name="Kiss B."/>
            <person name="Kocsube S."/>
            <person name="Kotiranta H."/>
            <person name="LaButti K.M."/>
            <person name="Lechner B.E."/>
            <person name="Liimatainen K."/>
            <person name="Lipzen A."/>
            <person name="Lukacs Z."/>
            <person name="Mihaltcheva S."/>
            <person name="Morgado L.N."/>
            <person name="Niskanen T."/>
            <person name="Noordeloos M.E."/>
            <person name="Ohm R.A."/>
            <person name="Ortiz-Santana B."/>
            <person name="Ovrebo C."/>
            <person name="Racz N."/>
            <person name="Riley R."/>
            <person name="Savchenko A."/>
            <person name="Shiryaev A."/>
            <person name="Soop K."/>
            <person name="Spirin V."/>
            <person name="Szebenyi C."/>
            <person name="Tomsovsky M."/>
            <person name="Tulloss R.E."/>
            <person name="Uehling J."/>
            <person name="Grigoriev I.V."/>
            <person name="Vagvolgyi C."/>
            <person name="Papp T."/>
            <person name="Martin F.M."/>
            <person name="Miettinen O."/>
            <person name="Hibbett D.S."/>
            <person name="Nagy L.G."/>
        </authorList>
    </citation>
    <scope>NUCLEOTIDE SEQUENCE [LARGE SCALE GENOMIC DNA]</scope>
    <source>
        <strain evidence="3 4">OMC1185</strain>
    </source>
</reference>
<evidence type="ECO:0000256" key="1">
    <source>
        <dbReference type="ARBA" id="ARBA00023002"/>
    </source>
</evidence>
<dbReference type="Pfam" id="PF16884">
    <property type="entry name" value="ADH_N_2"/>
    <property type="match status" value="1"/>
</dbReference>
<dbReference type="AlphaFoldDB" id="A0A5C3ND21"/>
<dbReference type="GO" id="GO:0016628">
    <property type="term" value="F:oxidoreductase activity, acting on the CH-CH group of donors, NAD or NADP as acceptor"/>
    <property type="evidence" value="ECO:0007669"/>
    <property type="project" value="InterPro"/>
</dbReference>
<evidence type="ECO:0000259" key="2">
    <source>
        <dbReference type="SMART" id="SM00829"/>
    </source>
</evidence>
<dbReference type="InterPro" id="IPR011032">
    <property type="entry name" value="GroES-like_sf"/>
</dbReference>
<dbReference type="FunFam" id="3.40.50.720:FF:000121">
    <property type="entry name" value="Prostaglandin reductase 2"/>
    <property type="match status" value="1"/>
</dbReference>
<dbReference type="PANTHER" id="PTHR43205:SF7">
    <property type="entry name" value="PROSTAGLANDIN REDUCTASE 1"/>
    <property type="match status" value="1"/>
</dbReference>
<keyword evidence="1" id="KW-0560">Oxidoreductase</keyword>
<gene>
    <name evidence="3" type="ORF">OE88DRAFT_1651967</name>
</gene>
<sequence length="347" mass="37300">MAPVRNGRVLFNELPSGIPQPGKATVYDGSQTIDPDTVPLNGSFLVKTLVLSIDPFMVGKMRPKIPGVALPTYTIGEPVEDYGVGVVLRSENPAFKPGDHVYGEHAGTYPFAEYVIVRDPAQYKVLENKENLPWSAYVGTLGMPGQTAYYGWKEHSRAKKGDVVFVSGGSGPVGSLVIQLAKMDGCKVIASAGSDEKVAFIKRIGADVAFNYKTANTVDVLKKEGGIDIYWDNIGGATLEAALDGAKFGATFIECGMISNFTNPQQGAIKNLFTMIPKQISMHGFVIGFLAAKYEEEFYRVMPELVASGKIQYAEEVTHGLEPVGEALLAVLTGANKAKVVIEVAKE</sequence>
<name>A0A5C3ND21_9AGAM</name>
<dbReference type="InterPro" id="IPR020843">
    <property type="entry name" value="ER"/>
</dbReference>
<keyword evidence="4" id="KW-1185">Reference proteome</keyword>
<dbReference type="Pfam" id="PF00107">
    <property type="entry name" value="ADH_zinc_N"/>
    <property type="match status" value="1"/>
</dbReference>
<accession>A0A5C3ND21</accession>
<dbReference type="Gene3D" id="3.90.180.10">
    <property type="entry name" value="Medium-chain alcohol dehydrogenases, catalytic domain"/>
    <property type="match status" value="1"/>
</dbReference>
<dbReference type="SMART" id="SM00829">
    <property type="entry name" value="PKS_ER"/>
    <property type="match status" value="1"/>
</dbReference>
<feature type="domain" description="Enoyl reductase (ER)" evidence="2">
    <location>
        <begin position="29"/>
        <end position="342"/>
    </location>
</feature>
<dbReference type="EMBL" id="ML213504">
    <property type="protein sequence ID" value="TFK55594.1"/>
    <property type="molecule type" value="Genomic_DNA"/>
</dbReference>
<dbReference type="InterPro" id="IPR013149">
    <property type="entry name" value="ADH-like_C"/>
</dbReference>
<dbReference type="SUPFAM" id="SSF50129">
    <property type="entry name" value="GroES-like"/>
    <property type="match status" value="1"/>
</dbReference>
<organism evidence="3 4">
    <name type="scientific">Heliocybe sulcata</name>
    <dbReference type="NCBI Taxonomy" id="5364"/>
    <lineage>
        <taxon>Eukaryota</taxon>
        <taxon>Fungi</taxon>
        <taxon>Dikarya</taxon>
        <taxon>Basidiomycota</taxon>
        <taxon>Agaricomycotina</taxon>
        <taxon>Agaricomycetes</taxon>
        <taxon>Gloeophyllales</taxon>
        <taxon>Gloeophyllaceae</taxon>
        <taxon>Heliocybe</taxon>
    </lineage>
</organism>